<accession>A0A2R4XK50</accession>
<evidence type="ECO:0000313" key="4">
    <source>
        <dbReference type="Proteomes" id="UP000244571"/>
    </source>
</evidence>
<sequence length="97" mass="10746">MSLGHSNQSEPSVYWRKISVLTLALGLAWLLVSLLPLFLVAIPHSWSILGWPFAYAVVAFAVPLAYLAIIAVYALCARRADRDARKVEPIKPSERQA</sequence>
<dbReference type="KEGG" id="boz:DBV39_11065"/>
<feature type="transmembrane region" description="Helical" evidence="1">
    <location>
        <begin position="53"/>
        <end position="76"/>
    </location>
</feature>
<dbReference type="Proteomes" id="UP000244571">
    <property type="component" value="Chromosome"/>
</dbReference>
<keyword evidence="1" id="KW-1133">Transmembrane helix</keyword>
<feature type="domain" description="Sodium symporter small subunit" evidence="2">
    <location>
        <begin position="14"/>
        <end position="83"/>
    </location>
</feature>
<protein>
    <submittedName>
        <fullName evidence="3">DUF4212 domain-containing protein</fullName>
    </submittedName>
</protein>
<keyword evidence="1" id="KW-0472">Membrane</keyword>
<dbReference type="AlphaFoldDB" id="A0A2R4XK50"/>
<dbReference type="Pfam" id="PF13937">
    <property type="entry name" value="DUF4212"/>
    <property type="match status" value="1"/>
</dbReference>
<gene>
    <name evidence="3" type="ORF">DBV39_11065</name>
</gene>
<name>A0A2R4XK50_9BURK</name>
<reference evidence="3 4" key="1">
    <citation type="submission" date="2018-04" db="EMBL/GenBank/DDBJ databases">
        <title>Bordetella sp. HZ20 isolated from seawater.</title>
        <authorList>
            <person name="Sun C."/>
        </authorList>
    </citation>
    <scope>NUCLEOTIDE SEQUENCE [LARGE SCALE GENOMIC DNA]</scope>
    <source>
        <strain evidence="3 4">HZ20</strain>
    </source>
</reference>
<dbReference type="NCBIfam" id="TIGR03647">
    <property type="entry name" value="Na_symport_sm"/>
    <property type="match status" value="1"/>
</dbReference>
<proteinExistence type="predicted"/>
<feature type="transmembrane region" description="Helical" evidence="1">
    <location>
        <begin position="20"/>
        <end position="41"/>
    </location>
</feature>
<keyword evidence="1" id="KW-0812">Transmembrane</keyword>
<dbReference type="InterPro" id="IPR019886">
    <property type="entry name" value="Na_symporter_ssu"/>
</dbReference>
<keyword evidence="4" id="KW-1185">Reference proteome</keyword>
<evidence type="ECO:0000256" key="1">
    <source>
        <dbReference type="SAM" id="Phobius"/>
    </source>
</evidence>
<evidence type="ECO:0000259" key="2">
    <source>
        <dbReference type="Pfam" id="PF13937"/>
    </source>
</evidence>
<dbReference type="EMBL" id="CP028901">
    <property type="protein sequence ID" value="AWB34158.1"/>
    <property type="molecule type" value="Genomic_DNA"/>
</dbReference>
<organism evidence="3 4">
    <name type="scientific">Orrella marina</name>
    <dbReference type="NCBI Taxonomy" id="2163011"/>
    <lineage>
        <taxon>Bacteria</taxon>
        <taxon>Pseudomonadati</taxon>
        <taxon>Pseudomonadota</taxon>
        <taxon>Betaproteobacteria</taxon>
        <taxon>Burkholderiales</taxon>
        <taxon>Alcaligenaceae</taxon>
        <taxon>Orrella</taxon>
    </lineage>
</organism>
<evidence type="ECO:0000313" key="3">
    <source>
        <dbReference type="EMBL" id="AWB34158.1"/>
    </source>
</evidence>